<dbReference type="GO" id="GO:0008104">
    <property type="term" value="P:intracellular protein localization"/>
    <property type="evidence" value="ECO:0007669"/>
    <property type="project" value="TreeGrafter"/>
</dbReference>
<dbReference type="GO" id="GO:0006893">
    <property type="term" value="P:Golgi to plasma membrane transport"/>
    <property type="evidence" value="ECO:0007669"/>
    <property type="project" value="TreeGrafter"/>
</dbReference>
<proteinExistence type="predicted"/>
<keyword evidence="3" id="KW-1185">Reference proteome</keyword>
<evidence type="ECO:0000313" key="3">
    <source>
        <dbReference type="Proteomes" id="UP000325577"/>
    </source>
</evidence>
<evidence type="ECO:0000256" key="1">
    <source>
        <dbReference type="ARBA" id="ARBA00022448"/>
    </source>
</evidence>
<name>A0A5J5BPJ1_9ASTE</name>
<dbReference type="Proteomes" id="UP000325577">
    <property type="component" value="Linkage Group LG10"/>
</dbReference>
<gene>
    <name evidence="2" type="ORF">F0562_019517</name>
</gene>
<dbReference type="GO" id="GO:0000145">
    <property type="term" value="C:exocyst"/>
    <property type="evidence" value="ECO:0007669"/>
    <property type="project" value="InterPro"/>
</dbReference>
<keyword evidence="1" id="KW-0813">Transport</keyword>
<dbReference type="GO" id="GO:0006887">
    <property type="term" value="P:exocytosis"/>
    <property type="evidence" value="ECO:0007669"/>
    <property type="project" value="InterPro"/>
</dbReference>
<dbReference type="InterPro" id="IPR033961">
    <property type="entry name" value="Exo84"/>
</dbReference>
<dbReference type="AlphaFoldDB" id="A0A5J5BPJ1"/>
<reference evidence="2 3" key="1">
    <citation type="submission" date="2019-09" db="EMBL/GenBank/DDBJ databases">
        <title>A chromosome-level genome assembly of the Chinese tupelo Nyssa sinensis.</title>
        <authorList>
            <person name="Yang X."/>
            <person name="Kang M."/>
            <person name="Yang Y."/>
            <person name="Xiong H."/>
            <person name="Wang M."/>
            <person name="Zhang Z."/>
            <person name="Wang Z."/>
            <person name="Wu H."/>
            <person name="Ma T."/>
            <person name="Liu J."/>
            <person name="Xi Z."/>
        </authorList>
    </citation>
    <scope>NUCLEOTIDE SEQUENCE [LARGE SCALE GENOMIC DNA]</scope>
    <source>
        <strain evidence="2">J267</strain>
        <tissue evidence="2">Leaf</tissue>
    </source>
</reference>
<accession>A0A5J5BPJ1</accession>
<sequence length="111" mass="12777">MESSEEDDDFPSIESVTPQSKIDTIYQSKTEKGIRKLCFELLDLKDAVENLCGNTRTKYLAFLRALMSPRNRDFISSFQRGVPVTVVLCEEGRWCCRRTQDVTYALSLSQR</sequence>
<dbReference type="PANTHER" id="PTHR21426">
    <property type="entry name" value="EXOCYST COMPLEX COMPONENT 8"/>
    <property type="match status" value="1"/>
</dbReference>
<evidence type="ECO:0000313" key="2">
    <source>
        <dbReference type="EMBL" id="KAA8544779.1"/>
    </source>
</evidence>
<dbReference type="EMBL" id="CM018033">
    <property type="protein sequence ID" value="KAA8544779.1"/>
    <property type="molecule type" value="Genomic_DNA"/>
</dbReference>
<dbReference type="OrthoDB" id="1729314at2759"/>
<protein>
    <submittedName>
        <fullName evidence="2">Uncharacterized protein</fullName>
    </submittedName>
</protein>
<organism evidence="2 3">
    <name type="scientific">Nyssa sinensis</name>
    <dbReference type="NCBI Taxonomy" id="561372"/>
    <lineage>
        <taxon>Eukaryota</taxon>
        <taxon>Viridiplantae</taxon>
        <taxon>Streptophyta</taxon>
        <taxon>Embryophyta</taxon>
        <taxon>Tracheophyta</taxon>
        <taxon>Spermatophyta</taxon>
        <taxon>Magnoliopsida</taxon>
        <taxon>eudicotyledons</taxon>
        <taxon>Gunneridae</taxon>
        <taxon>Pentapetalae</taxon>
        <taxon>asterids</taxon>
        <taxon>Cornales</taxon>
        <taxon>Nyssaceae</taxon>
        <taxon>Nyssa</taxon>
    </lineage>
</organism>
<dbReference type="PANTHER" id="PTHR21426:SF2">
    <property type="entry name" value="EXOCYST COMPLEX COMPONENT EXO84C"/>
    <property type="match status" value="1"/>
</dbReference>